<gene>
    <name evidence="1" type="ORF">H1R20_g9316</name>
</gene>
<accession>A0A9W8MGJ8</accession>
<reference evidence="1" key="1">
    <citation type="submission" date="2022-06" db="EMBL/GenBank/DDBJ databases">
        <title>Genome Sequence of Candolleomyces eurysporus.</title>
        <authorList>
            <person name="Buettner E."/>
        </authorList>
    </citation>
    <scope>NUCLEOTIDE SEQUENCE</scope>
    <source>
        <strain evidence="1">VTCC 930004</strain>
    </source>
</reference>
<name>A0A9W8MGJ8_9AGAR</name>
<feature type="non-terminal residue" evidence="1">
    <location>
        <position position="228"/>
    </location>
</feature>
<dbReference type="EMBL" id="JANBPK010000961">
    <property type="protein sequence ID" value="KAJ2927774.1"/>
    <property type="molecule type" value="Genomic_DNA"/>
</dbReference>
<protein>
    <submittedName>
        <fullName evidence="1">Uncharacterized protein</fullName>
    </submittedName>
</protein>
<organism evidence="1 2">
    <name type="scientific">Candolleomyces eurysporus</name>
    <dbReference type="NCBI Taxonomy" id="2828524"/>
    <lineage>
        <taxon>Eukaryota</taxon>
        <taxon>Fungi</taxon>
        <taxon>Dikarya</taxon>
        <taxon>Basidiomycota</taxon>
        <taxon>Agaricomycotina</taxon>
        <taxon>Agaricomycetes</taxon>
        <taxon>Agaricomycetidae</taxon>
        <taxon>Agaricales</taxon>
        <taxon>Agaricineae</taxon>
        <taxon>Psathyrellaceae</taxon>
        <taxon>Candolleomyces</taxon>
    </lineage>
</organism>
<comment type="caution">
    <text evidence="1">The sequence shown here is derived from an EMBL/GenBank/DDBJ whole genome shotgun (WGS) entry which is preliminary data.</text>
</comment>
<keyword evidence="2" id="KW-1185">Reference proteome</keyword>
<evidence type="ECO:0000313" key="2">
    <source>
        <dbReference type="Proteomes" id="UP001140091"/>
    </source>
</evidence>
<evidence type="ECO:0000313" key="1">
    <source>
        <dbReference type="EMBL" id="KAJ2927774.1"/>
    </source>
</evidence>
<proteinExistence type="predicted"/>
<dbReference type="Proteomes" id="UP001140091">
    <property type="component" value="Unassembled WGS sequence"/>
</dbReference>
<dbReference type="AlphaFoldDB" id="A0A9W8MGJ8"/>
<sequence length="228" mass="26060">MGRRVKYHMQEECRGACHKHHSGKALTPGFKEARRAKNRRAYAKRKTVVIPEPLDIVLALASTEIVEYKYEHLFAHYSVIGDPLELANITLTNTDFQKMSGCPPYPAHILNLNSFEKDWPIILAMIQGYATRMYVLDQTTLMKRAVDGDQASLSSELSKVYSILMADWKIFGDTVRDNPHDLPTEFLAHQGRLWTSWHLTWLVNDIGCLAEGVEVFLAALEERIRAFK</sequence>